<accession>A0ABU5CCL9</accession>
<gene>
    <name evidence="2" type="ORF">P5G51_000370</name>
</gene>
<sequence length="111" mass="12480">MKKTWIFIPIRISGRVIEWEKVDTIQDPSIGLQGYTLKNEDTGEIVISFKGTQLYRGVDQVSDINEDFFGIVLGGPDYTKREQNTVRYNGSPGQDARINNGTARLNKDGTL</sequence>
<evidence type="ECO:0000313" key="3">
    <source>
        <dbReference type="Proteomes" id="UP001228376"/>
    </source>
</evidence>
<protein>
    <submittedName>
        <fullName evidence="2">Uncharacterized protein</fullName>
    </submittedName>
</protein>
<evidence type="ECO:0000256" key="1">
    <source>
        <dbReference type="SAM" id="MobiDB-lite"/>
    </source>
</evidence>
<feature type="region of interest" description="Disordered" evidence="1">
    <location>
        <begin position="82"/>
        <end position="111"/>
    </location>
</feature>
<dbReference type="InterPro" id="IPR029058">
    <property type="entry name" value="AB_hydrolase_fold"/>
</dbReference>
<dbReference type="Proteomes" id="UP001228376">
    <property type="component" value="Unassembled WGS sequence"/>
</dbReference>
<dbReference type="RefSeq" id="WP_306066953.1">
    <property type="nucleotide sequence ID" value="NZ_JAROCA020000001.1"/>
</dbReference>
<proteinExistence type="predicted"/>
<organism evidence="2 3">
    <name type="scientific">Tigheibacillus jepli</name>
    <dbReference type="NCBI Taxonomy" id="3035914"/>
    <lineage>
        <taxon>Bacteria</taxon>
        <taxon>Bacillati</taxon>
        <taxon>Bacillota</taxon>
        <taxon>Bacilli</taxon>
        <taxon>Bacillales</taxon>
        <taxon>Bacillaceae</taxon>
        <taxon>Tigheibacillus</taxon>
    </lineage>
</organism>
<comment type="caution">
    <text evidence="2">The sequence shown here is derived from an EMBL/GenBank/DDBJ whole genome shotgun (WGS) entry which is preliminary data.</text>
</comment>
<dbReference type="SUPFAM" id="SSF53474">
    <property type="entry name" value="alpha/beta-Hydrolases"/>
    <property type="match status" value="1"/>
</dbReference>
<dbReference type="EMBL" id="JAROCA020000001">
    <property type="protein sequence ID" value="MDY0404070.1"/>
    <property type="molecule type" value="Genomic_DNA"/>
</dbReference>
<feature type="compositionally biased region" description="Polar residues" evidence="1">
    <location>
        <begin position="85"/>
        <end position="103"/>
    </location>
</feature>
<name>A0ABU5CCL9_9BACI</name>
<keyword evidence="3" id="KW-1185">Reference proteome</keyword>
<evidence type="ECO:0000313" key="2">
    <source>
        <dbReference type="EMBL" id="MDY0404070.1"/>
    </source>
</evidence>
<reference evidence="2 3" key="1">
    <citation type="submission" date="2023-10" db="EMBL/GenBank/DDBJ databases">
        <title>179-bfca-hs.</title>
        <authorList>
            <person name="Miliotis G."/>
            <person name="Sengupta P."/>
            <person name="Hameed A."/>
            <person name="Chuvochina M."/>
            <person name="Mcdonagh F."/>
            <person name="Simpson A.C."/>
            <person name="Singh N.K."/>
            <person name="Rekha P.D."/>
            <person name="Raman K."/>
            <person name="Hugenholtz P."/>
            <person name="Venkateswaran K."/>
        </authorList>
    </citation>
    <scope>NUCLEOTIDE SEQUENCE [LARGE SCALE GENOMIC DNA]</scope>
    <source>
        <strain evidence="2 3">179-BFC-A-HS</strain>
    </source>
</reference>